<keyword evidence="2" id="KW-1185">Reference proteome</keyword>
<protein>
    <submittedName>
        <fullName evidence="1">FbpB family small basic protein</fullName>
    </submittedName>
</protein>
<dbReference type="RefSeq" id="WP_193470170.1">
    <property type="nucleotide sequence ID" value="NZ_JADCLJ010000019.1"/>
</dbReference>
<evidence type="ECO:0000313" key="2">
    <source>
        <dbReference type="Proteomes" id="UP001516662"/>
    </source>
</evidence>
<name>A0ABR9QIQ6_9BACI</name>
<dbReference type="Proteomes" id="UP001516662">
    <property type="component" value="Unassembled WGS sequence"/>
</dbReference>
<dbReference type="EMBL" id="JADCLJ010000019">
    <property type="protein sequence ID" value="MBE4908395.1"/>
    <property type="molecule type" value="Genomic_DNA"/>
</dbReference>
<dbReference type="Pfam" id="PF13040">
    <property type="entry name" value="Fur_reg_FbpB"/>
    <property type="match status" value="1"/>
</dbReference>
<comment type="caution">
    <text evidence="1">The sequence shown here is derived from an EMBL/GenBank/DDBJ whole genome shotgun (WGS) entry which is preliminary data.</text>
</comment>
<organism evidence="1 2">
    <name type="scientific">Litchfieldia luteola</name>
    <dbReference type="NCBI Taxonomy" id="682179"/>
    <lineage>
        <taxon>Bacteria</taxon>
        <taxon>Bacillati</taxon>
        <taxon>Bacillota</taxon>
        <taxon>Bacilli</taxon>
        <taxon>Bacillales</taxon>
        <taxon>Bacillaceae</taxon>
        <taxon>Litchfieldia</taxon>
    </lineage>
</organism>
<evidence type="ECO:0000313" key="1">
    <source>
        <dbReference type="EMBL" id="MBE4908395.1"/>
    </source>
</evidence>
<accession>A0ABR9QIQ6</accession>
<sequence length="46" mass="5693">MRKRSTAQFSIKRLIDKNKQDIMKDTRHIDKIIEKIEERHIKTENR</sequence>
<gene>
    <name evidence="1" type="ORF">IMZ08_10030</name>
</gene>
<proteinExistence type="predicted"/>
<dbReference type="InterPro" id="IPR025004">
    <property type="entry name" value="SenN/SenS"/>
</dbReference>
<reference evidence="1 2" key="1">
    <citation type="submission" date="2020-10" db="EMBL/GenBank/DDBJ databases">
        <title>Bacillus sp. HD4P25, an endophyte from a halophyte.</title>
        <authorList>
            <person name="Sun J.-Q."/>
        </authorList>
    </citation>
    <scope>NUCLEOTIDE SEQUENCE [LARGE SCALE GENOMIC DNA]</scope>
    <source>
        <strain evidence="1 2">YIM 93174</strain>
    </source>
</reference>